<evidence type="ECO:0000259" key="15">
    <source>
        <dbReference type="PROSITE" id="PS50093"/>
    </source>
</evidence>
<evidence type="ECO:0000256" key="4">
    <source>
        <dbReference type="ARBA" id="ARBA00022475"/>
    </source>
</evidence>
<feature type="transmembrane region" description="Helical" evidence="14">
    <location>
        <begin position="1589"/>
        <end position="1609"/>
    </location>
</feature>
<dbReference type="OrthoDB" id="10044145at2759"/>
<evidence type="ECO:0000256" key="9">
    <source>
        <dbReference type="ARBA" id="ARBA00023136"/>
    </source>
</evidence>
<keyword evidence="19" id="KW-1185">Reference proteome</keyword>
<keyword evidence="10" id="KW-1015">Disulfide bond</keyword>
<name>A0A6P7KI88_9TELE</name>
<dbReference type="InterPro" id="IPR013122">
    <property type="entry name" value="PKD1_2_channel"/>
</dbReference>
<comment type="similarity">
    <text evidence="3">Belongs to the polycystin family.</text>
</comment>
<dbReference type="CTD" id="168507"/>
<feature type="transmembrane region" description="Helical" evidence="14">
    <location>
        <begin position="2128"/>
        <end position="2146"/>
    </location>
</feature>
<proteinExistence type="inferred from homology"/>
<evidence type="ECO:0000313" key="19">
    <source>
        <dbReference type="Proteomes" id="UP000515145"/>
    </source>
</evidence>
<dbReference type="PANTHER" id="PTHR46730:SF4">
    <property type="entry name" value="POLYCYSTIC KIDNEY DISEASE PROTEIN 1-LIKE 1"/>
    <property type="match status" value="1"/>
</dbReference>
<feature type="region of interest" description="Disordered" evidence="13">
    <location>
        <begin position="612"/>
        <end position="649"/>
    </location>
</feature>
<feature type="transmembrane region" description="Helical" evidence="14">
    <location>
        <begin position="1547"/>
        <end position="1569"/>
    </location>
</feature>
<evidence type="ECO:0000256" key="8">
    <source>
        <dbReference type="ARBA" id="ARBA00023069"/>
    </source>
</evidence>
<dbReference type="InterPro" id="IPR057244">
    <property type="entry name" value="GAIN_B"/>
</dbReference>
<accession>A0A6P7KI88</accession>
<dbReference type="PANTHER" id="PTHR46730">
    <property type="entry name" value="POLYCYSTIN-1"/>
    <property type="match status" value="1"/>
</dbReference>
<feature type="compositionally biased region" description="Polar residues" evidence="13">
    <location>
        <begin position="2336"/>
        <end position="2346"/>
    </location>
</feature>
<keyword evidence="6" id="KW-0677">Repeat</keyword>
<feature type="domain" description="GAIN-B" evidence="17">
    <location>
        <begin position="1168"/>
        <end position="1319"/>
    </location>
</feature>
<dbReference type="InterPro" id="IPR036392">
    <property type="entry name" value="PLAT/LH2_dom_sf"/>
</dbReference>
<dbReference type="InterPro" id="IPR013783">
    <property type="entry name" value="Ig-like_fold"/>
</dbReference>
<feature type="compositionally biased region" description="Polar residues" evidence="13">
    <location>
        <begin position="541"/>
        <end position="556"/>
    </location>
</feature>
<feature type="domain" description="PLAT" evidence="16">
    <location>
        <begin position="1380"/>
        <end position="1501"/>
    </location>
</feature>
<dbReference type="SMART" id="SM00089">
    <property type="entry name" value="PKD"/>
    <property type="match status" value="2"/>
</dbReference>
<dbReference type="RefSeq" id="XP_028289333.1">
    <property type="nucleotide sequence ID" value="XM_028433532.1"/>
</dbReference>
<dbReference type="Gene3D" id="2.60.40.10">
    <property type="entry name" value="Immunoglobulins"/>
    <property type="match status" value="2"/>
</dbReference>
<evidence type="ECO:0000256" key="6">
    <source>
        <dbReference type="ARBA" id="ARBA00022737"/>
    </source>
</evidence>
<comment type="subcellular location">
    <subcellularLocation>
        <location evidence="2">Cell membrane</location>
        <topology evidence="2">Multi-pass membrane protein</topology>
    </subcellularLocation>
    <subcellularLocation>
        <location evidence="1">Cell projection</location>
        <location evidence="1">Cilium</location>
    </subcellularLocation>
</comment>
<dbReference type="InterPro" id="IPR035986">
    <property type="entry name" value="PKD_dom_sf"/>
</dbReference>
<dbReference type="PROSITE" id="PS50093">
    <property type="entry name" value="PKD"/>
    <property type="match status" value="2"/>
</dbReference>
<keyword evidence="7 14" id="KW-1133">Transmembrane helix</keyword>
<feature type="transmembrane region" description="Helical" evidence="14">
    <location>
        <begin position="2158"/>
        <end position="2182"/>
    </location>
</feature>
<keyword evidence="8" id="KW-0969">Cilium</keyword>
<feature type="transmembrane region" description="Helical" evidence="14">
    <location>
        <begin position="1335"/>
        <end position="1355"/>
    </location>
</feature>
<keyword evidence="5 14" id="KW-0812">Transmembrane</keyword>
<dbReference type="GO" id="GO:0006816">
    <property type="term" value="P:calcium ion transport"/>
    <property type="evidence" value="ECO:0007669"/>
    <property type="project" value="TreeGrafter"/>
</dbReference>
<feature type="compositionally biased region" description="Low complexity" evidence="13">
    <location>
        <begin position="1714"/>
        <end position="1723"/>
    </location>
</feature>
<feature type="transmembrane region" description="Helical" evidence="14">
    <location>
        <begin position="1800"/>
        <end position="1821"/>
    </location>
</feature>
<feature type="transmembrane region" description="Helical" evidence="14">
    <location>
        <begin position="2219"/>
        <end position="2240"/>
    </location>
</feature>
<feature type="transmembrane region" description="Helical" evidence="14">
    <location>
        <begin position="2073"/>
        <end position="2092"/>
    </location>
</feature>
<feature type="compositionally biased region" description="Basic and acidic residues" evidence="13">
    <location>
        <begin position="529"/>
        <end position="540"/>
    </location>
</feature>
<evidence type="ECO:0000256" key="12">
    <source>
        <dbReference type="PROSITE-ProRule" id="PRU00152"/>
    </source>
</evidence>
<evidence type="ECO:0000256" key="14">
    <source>
        <dbReference type="SAM" id="Phobius"/>
    </source>
</evidence>
<dbReference type="Pfam" id="PF08016">
    <property type="entry name" value="PKD_channel"/>
    <property type="match status" value="1"/>
</dbReference>
<evidence type="ECO:0000256" key="13">
    <source>
        <dbReference type="SAM" id="MobiDB-lite"/>
    </source>
</evidence>
<evidence type="ECO:0000256" key="2">
    <source>
        <dbReference type="ARBA" id="ARBA00004651"/>
    </source>
</evidence>
<dbReference type="InterPro" id="IPR002859">
    <property type="entry name" value="PKD/REJ-like"/>
</dbReference>
<dbReference type="Pfam" id="PF01477">
    <property type="entry name" value="PLAT"/>
    <property type="match status" value="1"/>
</dbReference>
<dbReference type="PROSITE" id="PS51111">
    <property type="entry name" value="REJ"/>
    <property type="match status" value="1"/>
</dbReference>
<dbReference type="SUPFAM" id="SSF49723">
    <property type="entry name" value="Lipase/lipooxygenase domain (PLAT/LH2 domain)"/>
    <property type="match status" value="1"/>
</dbReference>
<feature type="domain" description="PKD" evidence="15">
    <location>
        <begin position="153"/>
        <end position="207"/>
    </location>
</feature>
<dbReference type="InterPro" id="IPR000601">
    <property type="entry name" value="PKD_dom"/>
</dbReference>
<feature type="region of interest" description="Disordered" evidence="13">
    <location>
        <begin position="2314"/>
        <end position="2347"/>
    </location>
</feature>
<comment type="caution">
    <text evidence="12">Lacks conserved residue(s) required for the propagation of feature annotation.</text>
</comment>
<dbReference type="InParanoid" id="A0A6P7KI88"/>
<evidence type="ECO:0000256" key="11">
    <source>
        <dbReference type="ARBA" id="ARBA00023273"/>
    </source>
</evidence>
<dbReference type="SUPFAM" id="SSF49299">
    <property type="entry name" value="PKD domain"/>
    <property type="match status" value="2"/>
</dbReference>
<dbReference type="GO" id="GO:0005261">
    <property type="term" value="F:monoatomic cation channel activity"/>
    <property type="evidence" value="ECO:0007669"/>
    <property type="project" value="TreeGrafter"/>
</dbReference>
<evidence type="ECO:0000256" key="1">
    <source>
        <dbReference type="ARBA" id="ARBA00004138"/>
    </source>
</evidence>
<evidence type="ECO:0000256" key="3">
    <source>
        <dbReference type="ARBA" id="ARBA00007200"/>
    </source>
</evidence>
<evidence type="ECO:0000313" key="20">
    <source>
        <dbReference type="RefSeq" id="XP_028289333.1"/>
    </source>
</evidence>
<sequence>MAIYRTEGPFLHNISVSVSSEGGQSEKSFVLEVAGNLAGRPGQPTAVRIFAAKQVYPTNTDITFWALADVPDPVEILWYFGDSRSGRTSSRTITTRYHNPGRYEVVAVVSLGQMSLTSDVMTLLIQRAVKLNRLVHQASVLQNQMVRVSCRVNAGTNVTFLWSFGDGTVRPGQSTEQHIFNRTGEFGIDVVVSNLVSSATMSSYIFVVDQPCQPPPVKNMGPLKVQVPRYEIIRLGVTYETEVDCDVSGGLHYTWTLFNSAGQSVSLPHTDTDRQSLILQSHLLQYDTYSATARVQVINSVVYNNYSVKVQVMPSPPVAFIQGGTNVFITNTSTAMVTLNGEASYDPDFPMNRLSYSWTCKPVSSITSSCFNQHIPTSSPLLTFPVSFLKHNFDQFQFTLTVQSEERSASSDTFLTVTSNLLRKVLVNCPECQGDHVNWDQSFSVSAVCEDCGAEHIEYTWSLHLVNASSKPVADADLSAPSAIMEIPATSPHTPEMPTQHPLIINASQDTLTVYASAHPLLMEYGSETKADEQNHDQNDIRTPSNTDRNTINKGLSESSSSSLDNVSDHTDSLGELPLDPDSSADWEFYFPLLENGDAGGRTDYVDYHDPYPNAEEGDPGMSAGRPAGVDSEGFTAEDNSDPELHEDEGSNLVELKPSQVTREPTLIDLPRDPVDRSLFESYTYTGISSPLLSFRPFSLRPNSRYMLEVIAKSQKGFLGQTQLFLKTNPVPKGMTCQVQPAKGMELHTHFSIFCTSGKEDLMYEYSFSVGGRPRRILYQGRDFQYYFSLPSGDPVDDHKVTVYTEVRSSTYGSATKPCPVIIQVQPSFLRDNSSSSAHHDPDLELSESGLKNLSALLQLGNGAETRNYISLLSSTLNRLSLDTEANTHVQRRFRNVLIGTVCELESSDQVSMADNICILKDLLEVTNQVTAVSVRRVTAYVQQFCEASAGSWCLSDQDTLNSLVSLLSYSLRVVSTGDFTAETTKSADITQVSDSGSSTGLHIKQSVPVKQAVQLVADILQTASDLILKHMIFHEKQEHRVSTSLISLYATYQNQTSTVIRSASATFYMPAPLVQMLLFHHHREQRQHQPCVLRVVTELAYSPYTCANYHTQMSGPVVDLKLYKCSTRRKIPIRSLVQPISIELQHPQRNRTSLHEYILSQHQINYHSFNITQEHLQQAIQLTIVFTPPSNKVFPIMLLFRMFERPTPSMHHLHRIHHWGSNTTRITLLPSYLNAAGVGYLALLNADFNKASRNKHWSDKVSYSLTVDSSQCLSWDGQQGAWTHHGCITQQTDTTPAVNCSCHQLRPLTVVQQQIQSSHDTADLDLFLSVSRNLTVLGVLLVCMCLYIPVLVVCKRADVLSQESHRAHYLSDNSPSDPYLYAVTIHTGLCSAARITAKVYIVLYGEDGFSQTKELYAPGFTLFRRNSQDTFILSSAESLGPVWGVHIWHDNSGPTSDWYIKLVEVSEVKRGHVKGCAWLFAGQCWLAVNRGDGRVERMLCVCAGGIGFAKMLCLKLSDYLADYHLWMSVHSRPTPNSFTHAQRLSVCLLLLLGYACVNTVIISHITSADQLQVELGIIDVSAASVKNGFLSVVAVLPVATVISLLFRLCGVQHAKCRMTENDYAEDALSLTSVLELPVSWSGFQQWAQDVWRKKQEDSDLLSVFTTILGTDKEAVIQPAVSKVTQKEDALALKNSLGAALQESHADYLSESSSHQESSSEFSMRAEDPAVQQRREKNHQGKSSLDCGLKKDCHQNTQSAYRLPSQRCHCLVWALCLMLSLFCLVLSVVLGMRFSSSKVLLWIHSLFVSLMLCIFLIQPALQLGARQRARYLRLVRPPTPAELRNSRRKKRREALIHKTLRDLSLCASMLFLMMCITFGSSSSDHYNLSKAVRQQFVRNHNNAFMSIQTHEGWWKWTQTSLLDLLYMNSSTKTKVFMEMPQKSCGRLGCYSDWGATVVVGHTKSEAALKLKHLHSGGWVGRRTVALKVQFTLYSPAPNLFTTVILLTEQSPAGILLPSATVQSVRVYHTPVVWDYVAMVSQLLFLLLSLPQLSHQVSNVRQQGLMGYWRTPCNWVEISLLAVTLVYYISYIYRSIVMMEVVELLQRHHSRGHVDVSLLATWEQFIRTLRGFILFLLTMKCVAVLRVNRILASLLSHSLSSLLWPMISGLILLVALSCVGKLLHIQSFSSGPRSLQAIHFHYRGVRTADLSHHRRGFCGFLHLSSTVVWTAMVFGVVSSIVKSYKRCGRRRNVFTFTELAGYIRQRVSDFTGQQRQTWNHTEGRTYYLEEFDGLLDELLFRLNTLSNSLHHTLPSKAQQYREEDSPAVTPVPEPVNMDTQDSESTVNEPMDGNIYSSSNHGEIIPHLCR</sequence>
<organism evidence="19 20">
    <name type="scientific">Parambassis ranga</name>
    <name type="common">Indian glassy fish</name>
    <dbReference type="NCBI Taxonomy" id="210632"/>
    <lineage>
        <taxon>Eukaryota</taxon>
        <taxon>Metazoa</taxon>
        <taxon>Chordata</taxon>
        <taxon>Craniata</taxon>
        <taxon>Vertebrata</taxon>
        <taxon>Euteleostomi</taxon>
        <taxon>Actinopterygii</taxon>
        <taxon>Neopterygii</taxon>
        <taxon>Teleostei</taxon>
        <taxon>Neoteleostei</taxon>
        <taxon>Acanthomorphata</taxon>
        <taxon>Ovalentaria</taxon>
        <taxon>Ambassidae</taxon>
        <taxon>Parambassis</taxon>
    </lineage>
</organism>
<feature type="region of interest" description="Disordered" evidence="13">
    <location>
        <begin position="529"/>
        <end position="580"/>
    </location>
</feature>
<dbReference type="CDD" id="cd00146">
    <property type="entry name" value="PKD"/>
    <property type="match status" value="1"/>
</dbReference>
<protein>
    <submittedName>
        <fullName evidence="20">Polycystic kidney disease 1 like 1</fullName>
    </submittedName>
</protein>
<evidence type="ECO:0000256" key="7">
    <source>
        <dbReference type="ARBA" id="ARBA00022989"/>
    </source>
</evidence>
<evidence type="ECO:0000259" key="17">
    <source>
        <dbReference type="PROSITE" id="PS50221"/>
    </source>
</evidence>
<dbReference type="PROSITE" id="PS50095">
    <property type="entry name" value="PLAT"/>
    <property type="match status" value="1"/>
</dbReference>
<dbReference type="Pfam" id="PF00801">
    <property type="entry name" value="PKD"/>
    <property type="match status" value="2"/>
</dbReference>
<feature type="region of interest" description="Disordered" evidence="13">
    <location>
        <begin position="1714"/>
        <end position="1746"/>
    </location>
</feature>
<evidence type="ECO:0000259" key="18">
    <source>
        <dbReference type="PROSITE" id="PS51111"/>
    </source>
</evidence>
<dbReference type="Pfam" id="PF02010">
    <property type="entry name" value="REJ"/>
    <property type="match status" value="2"/>
</dbReference>
<evidence type="ECO:0000256" key="5">
    <source>
        <dbReference type="ARBA" id="ARBA00022692"/>
    </source>
</evidence>
<keyword evidence="4" id="KW-1003">Cell membrane</keyword>
<dbReference type="Gene3D" id="2.60.60.20">
    <property type="entry name" value="PLAT/LH2 domain"/>
    <property type="match status" value="1"/>
</dbReference>
<dbReference type="InterPro" id="IPR014010">
    <property type="entry name" value="REJ_dom"/>
</dbReference>
<feature type="domain" description="REJ" evidence="18">
    <location>
        <begin position="212"/>
        <end position="807"/>
    </location>
</feature>
<dbReference type="GO" id="GO:0005929">
    <property type="term" value="C:cilium"/>
    <property type="evidence" value="ECO:0007669"/>
    <property type="project" value="UniProtKB-SubCell"/>
</dbReference>
<evidence type="ECO:0000256" key="10">
    <source>
        <dbReference type="ARBA" id="ARBA00023157"/>
    </source>
</evidence>
<reference evidence="20" key="1">
    <citation type="submission" date="2025-08" db="UniProtKB">
        <authorList>
            <consortium name="RefSeq"/>
        </authorList>
    </citation>
    <scope>IDENTIFICATION</scope>
</reference>
<dbReference type="Proteomes" id="UP000515145">
    <property type="component" value="Chromosome 20"/>
</dbReference>
<dbReference type="InterPro" id="IPR022409">
    <property type="entry name" value="PKD/Chitinase_dom"/>
</dbReference>
<dbReference type="InterPro" id="IPR001024">
    <property type="entry name" value="PLAT/LH2_dom"/>
</dbReference>
<feature type="domain" description="PKD" evidence="15">
    <location>
        <begin position="72"/>
        <end position="110"/>
    </location>
</feature>
<dbReference type="Pfam" id="PF20519">
    <property type="entry name" value="Polycystin_dom"/>
    <property type="match status" value="1"/>
</dbReference>
<keyword evidence="9 14" id="KW-0472">Membrane</keyword>
<feature type="transmembrane region" description="Helical" evidence="14">
    <location>
        <begin position="1771"/>
        <end position="1794"/>
    </location>
</feature>
<feature type="compositionally biased region" description="Basic and acidic residues" evidence="13">
    <location>
        <begin position="1724"/>
        <end position="1739"/>
    </location>
</feature>
<gene>
    <name evidence="20" type="primary">pkd1l1</name>
</gene>
<dbReference type="GO" id="GO:0005886">
    <property type="term" value="C:plasma membrane"/>
    <property type="evidence" value="ECO:0007669"/>
    <property type="project" value="UniProtKB-SubCell"/>
</dbReference>
<dbReference type="InterPro" id="IPR046791">
    <property type="entry name" value="Polycystin_dom"/>
</dbReference>
<dbReference type="PROSITE" id="PS50221">
    <property type="entry name" value="GAIN_B"/>
    <property type="match status" value="1"/>
</dbReference>
<evidence type="ECO:0000259" key="16">
    <source>
        <dbReference type="PROSITE" id="PS50095"/>
    </source>
</evidence>
<dbReference type="GeneID" id="114453580"/>
<keyword evidence="11" id="KW-0966">Cell projection</keyword>